<dbReference type="EMBL" id="JAAGYV010000094">
    <property type="protein sequence ID" value="NEK73821.1"/>
    <property type="molecule type" value="Genomic_DNA"/>
</dbReference>
<proteinExistence type="predicted"/>
<evidence type="ECO:0000313" key="1">
    <source>
        <dbReference type="EMBL" id="NEK73821.1"/>
    </source>
</evidence>
<comment type="caution">
    <text evidence="1">The sequence shown here is derived from an EMBL/GenBank/DDBJ whole genome shotgun (WGS) entry which is preliminary data.</text>
</comment>
<reference evidence="1" key="1">
    <citation type="submission" date="2019-11" db="EMBL/GenBank/DDBJ databases">
        <title>Genome-resolved metagenomics to study the prevalence of co-infection and intraspecific heterogeneity among plant pathogen metapopulations.</title>
        <authorList>
            <person name="Newberry E."/>
            <person name="Bhandari R."/>
            <person name="Kemble J."/>
            <person name="Sikora E."/>
            <person name="Potnis N."/>
        </authorList>
    </citation>
    <scope>NUCLEOTIDE SEQUENCE</scope>
    <source>
        <strain evidence="1">Xe_Pep_Tuscaloosa_18b</strain>
    </source>
</reference>
<gene>
    <name evidence="1" type="ORF">G3W62_13690</name>
</gene>
<accession>A0A6B3KHU8</accession>
<dbReference type="AlphaFoldDB" id="A0A6B3KHU8"/>
<protein>
    <submittedName>
        <fullName evidence="1">Uncharacterized protein</fullName>
    </submittedName>
</protein>
<organism evidence="1">
    <name type="scientific">Xanthomonas euvesicatoria</name>
    <dbReference type="NCBI Taxonomy" id="456327"/>
    <lineage>
        <taxon>Bacteria</taxon>
        <taxon>Pseudomonadati</taxon>
        <taxon>Pseudomonadota</taxon>
        <taxon>Gammaproteobacteria</taxon>
        <taxon>Lysobacterales</taxon>
        <taxon>Lysobacteraceae</taxon>
        <taxon>Xanthomonas</taxon>
    </lineage>
</organism>
<name>A0A6B3KHU8_XANEU</name>
<sequence>MDVDVDEGFVHLIARDSPLYFPGADTAQAAERVAFGTYYGPLSFQNAAADNGLPQFKFETLRSQTMDDDMQPAKQITLESYTRDADEVKFVRHGEEDALISHILLRIVEGASVALYRHKDTSTAELLPSRRDLFNYEGGYGWGYGGSGPQNLSHAIASRIFLLDNLDDQELRRRARVILDKVISQPSLNSETNHDVTVESIKQLFV</sequence>